<evidence type="ECO:0000256" key="1">
    <source>
        <dbReference type="SAM" id="Phobius"/>
    </source>
</evidence>
<sequence length="58" mass="6461">MVCPCEEVQAMLISYVGPFSPFVVRFSFLSLSYAHLSIKHKIKALGASNSPIIRKNYA</sequence>
<accession>A0A0B0PK29</accession>
<keyword evidence="3" id="KW-1185">Reference proteome</keyword>
<dbReference type="EMBL" id="KN432123">
    <property type="protein sequence ID" value="KHG25355.1"/>
    <property type="molecule type" value="Genomic_DNA"/>
</dbReference>
<keyword evidence="1" id="KW-1133">Transmembrane helix</keyword>
<name>A0A0B0PK29_GOSAR</name>
<reference evidence="3" key="1">
    <citation type="submission" date="2014-09" db="EMBL/GenBank/DDBJ databases">
        <authorList>
            <person name="Mudge J."/>
            <person name="Ramaraj T."/>
            <person name="Lindquist I.E."/>
            <person name="Bharti A.K."/>
            <person name="Sundararajan A."/>
            <person name="Cameron C.T."/>
            <person name="Woodward J.E."/>
            <person name="May G.D."/>
            <person name="Brubaker C."/>
            <person name="Broadhvest J."/>
            <person name="Wilkins T.A."/>
        </authorList>
    </citation>
    <scope>NUCLEOTIDE SEQUENCE</scope>
    <source>
        <strain evidence="3">cv. AKA8401</strain>
    </source>
</reference>
<evidence type="ECO:0000313" key="3">
    <source>
        <dbReference type="Proteomes" id="UP000032142"/>
    </source>
</evidence>
<proteinExistence type="predicted"/>
<feature type="transmembrane region" description="Helical" evidence="1">
    <location>
        <begin position="12"/>
        <end position="34"/>
    </location>
</feature>
<dbReference type="Proteomes" id="UP000032142">
    <property type="component" value="Unassembled WGS sequence"/>
</dbReference>
<keyword evidence="1" id="KW-0472">Membrane</keyword>
<evidence type="ECO:0000313" key="2">
    <source>
        <dbReference type="EMBL" id="KHG25355.1"/>
    </source>
</evidence>
<protein>
    <submittedName>
        <fullName evidence="2">Uncharacterized protein</fullName>
    </submittedName>
</protein>
<gene>
    <name evidence="2" type="ORF">F383_03963</name>
</gene>
<dbReference type="AlphaFoldDB" id="A0A0B0PK29"/>
<organism evidence="2 3">
    <name type="scientific">Gossypium arboreum</name>
    <name type="common">Tree cotton</name>
    <name type="synonym">Gossypium nanking</name>
    <dbReference type="NCBI Taxonomy" id="29729"/>
    <lineage>
        <taxon>Eukaryota</taxon>
        <taxon>Viridiplantae</taxon>
        <taxon>Streptophyta</taxon>
        <taxon>Embryophyta</taxon>
        <taxon>Tracheophyta</taxon>
        <taxon>Spermatophyta</taxon>
        <taxon>Magnoliopsida</taxon>
        <taxon>eudicotyledons</taxon>
        <taxon>Gunneridae</taxon>
        <taxon>Pentapetalae</taxon>
        <taxon>rosids</taxon>
        <taxon>malvids</taxon>
        <taxon>Malvales</taxon>
        <taxon>Malvaceae</taxon>
        <taxon>Malvoideae</taxon>
        <taxon>Gossypium</taxon>
    </lineage>
</organism>
<keyword evidence="1" id="KW-0812">Transmembrane</keyword>